<feature type="compositionally biased region" description="Polar residues" evidence="1">
    <location>
        <begin position="109"/>
        <end position="123"/>
    </location>
</feature>
<feature type="compositionally biased region" description="Low complexity" evidence="1">
    <location>
        <begin position="143"/>
        <end position="156"/>
    </location>
</feature>
<evidence type="ECO:0000313" key="4">
    <source>
        <dbReference type="EMBL" id="SMP58935.1"/>
    </source>
</evidence>
<dbReference type="Proteomes" id="UP001158067">
    <property type="component" value="Unassembled WGS sequence"/>
</dbReference>
<name>A0ABY1Q595_9BACT</name>
<protein>
    <submittedName>
        <fullName evidence="4">PDZ domain-containing protein</fullName>
    </submittedName>
</protein>
<feature type="compositionally biased region" description="Polar residues" evidence="1">
    <location>
        <begin position="131"/>
        <end position="142"/>
    </location>
</feature>
<accession>A0ABY1Q595</accession>
<dbReference type="InterPro" id="IPR036034">
    <property type="entry name" value="PDZ_sf"/>
</dbReference>
<proteinExistence type="predicted"/>
<dbReference type="RefSeq" id="WP_283432896.1">
    <property type="nucleotide sequence ID" value="NZ_FXUG01000006.1"/>
</dbReference>
<evidence type="ECO:0000259" key="3">
    <source>
        <dbReference type="PROSITE" id="PS50106"/>
    </source>
</evidence>
<organism evidence="4 5">
    <name type="scientific">Neorhodopirellula lusitana</name>
    <dbReference type="NCBI Taxonomy" id="445327"/>
    <lineage>
        <taxon>Bacteria</taxon>
        <taxon>Pseudomonadati</taxon>
        <taxon>Planctomycetota</taxon>
        <taxon>Planctomycetia</taxon>
        <taxon>Pirellulales</taxon>
        <taxon>Pirellulaceae</taxon>
        <taxon>Neorhodopirellula</taxon>
    </lineage>
</organism>
<dbReference type="InterPro" id="IPR001478">
    <property type="entry name" value="PDZ"/>
</dbReference>
<reference evidence="4 5" key="1">
    <citation type="submission" date="2017-05" db="EMBL/GenBank/DDBJ databases">
        <authorList>
            <person name="Varghese N."/>
            <person name="Submissions S."/>
        </authorList>
    </citation>
    <scope>NUCLEOTIDE SEQUENCE [LARGE SCALE GENOMIC DNA]</scope>
    <source>
        <strain evidence="4 5">DSM 25457</strain>
    </source>
</reference>
<sequence>MRFIFIRPAVLAIALFCVGGLPVATQAIAQPAGNSTENTAELAQIETAISDLTSDSYLRRKRATTELIRIGAAAVAPLVDQLESGDLETTERVLSVLQEVAIRSPIGTTVSNAPTTLKSSDTQKSPDTKESPGTQESSDTQGASATQPSSATQASPDIAWVELERVSTLGGSRGTRAKLAVKEVRDVRRARAVQILGDSGVFIGMTDFIIGAREQIKQIVEIDDSFEGDLRLMDLLRWVDGIEFARIKGSAIRKEVLAGIIQMPDLQTLSIMQGELSLDELKTLGGIDELRNLELRYVPMDGERVDQLATLPIRVSLTLNGTAAPIDRVDALRRTVPGLTIDLKQGGFLGVRCFDNFNECLINEVIIGKAAEQAGLLPGDVIVEADGKPIKQFKDLQEAINAHIPGDTIEINYRRGMADFQTKAKLGKLEDH</sequence>
<evidence type="ECO:0000256" key="1">
    <source>
        <dbReference type="SAM" id="MobiDB-lite"/>
    </source>
</evidence>
<gene>
    <name evidence="4" type="ORF">SAMN06265222_106147</name>
</gene>
<evidence type="ECO:0000256" key="2">
    <source>
        <dbReference type="SAM" id="SignalP"/>
    </source>
</evidence>
<keyword evidence="2" id="KW-0732">Signal</keyword>
<dbReference type="SUPFAM" id="SSF50156">
    <property type="entry name" value="PDZ domain-like"/>
    <property type="match status" value="1"/>
</dbReference>
<comment type="caution">
    <text evidence="4">The sequence shown here is derived from an EMBL/GenBank/DDBJ whole genome shotgun (WGS) entry which is preliminary data.</text>
</comment>
<dbReference type="EMBL" id="FXUG01000006">
    <property type="protein sequence ID" value="SMP58935.1"/>
    <property type="molecule type" value="Genomic_DNA"/>
</dbReference>
<feature type="chain" id="PRO_5046957150" evidence="2">
    <location>
        <begin position="30"/>
        <end position="432"/>
    </location>
</feature>
<dbReference type="SMART" id="SM00228">
    <property type="entry name" value="PDZ"/>
    <property type="match status" value="1"/>
</dbReference>
<feature type="domain" description="PDZ" evidence="3">
    <location>
        <begin position="338"/>
        <end position="391"/>
    </location>
</feature>
<dbReference type="Pfam" id="PF13180">
    <property type="entry name" value="PDZ_2"/>
    <property type="match status" value="1"/>
</dbReference>
<dbReference type="PROSITE" id="PS50106">
    <property type="entry name" value="PDZ"/>
    <property type="match status" value="1"/>
</dbReference>
<dbReference type="Gene3D" id="2.30.42.10">
    <property type="match status" value="1"/>
</dbReference>
<feature type="region of interest" description="Disordered" evidence="1">
    <location>
        <begin position="109"/>
        <end position="157"/>
    </location>
</feature>
<keyword evidence="5" id="KW-1185">Reference proteome</keyword>
<feature type="signal peptide" evidence="2">
    <location>
        <begin position="1"/>
        <end position="29"/>
    </location>
</feature>
<evidence type="ECO:0000313" key="5">
    <source>
        <dbReference type="Proteomes" id="UP001158067"/>
    </source>
</evidence>